<evidence type="ECO:0000256" key="8">
    <source>
        <dbReference type="ARBA" id="ARBA00023004"/>
    </source>
</evidence>
<dbReference type="GO" id="GO:0016818">
    <property type="term" value="F:hydrolase activity, acting on acid anhydrides, in phosphorus-containing anhydrides"/>
    <property type="evidence" value="ECO:0007669"/>
    <property type="project" value="InterPro"/>
</dbReference>
<dbReference type="SMART" id="SM00488">
    <property type="entry name" value="DEXDc2"/>
    <property type="match status" value="1"/>
</dbReference>
<dbReference type="OrthoDB" id="27512at2157"/>
<keyword evidence="11" id="KW-0234">DNA repair</keyword>
<dbReference type="Pfam" id="PF13307">
    <property type="entry name" value="Helicase_C_2"/>
    <property type="match status" value="1"/>
</dbReference>
<evidence type="ECO:0000259" key="13">
    <source>
        <dbReference type="PROSITE" id="PS51192"/>
    </source>
</evidence>
<evidence type="ECO:0000259" key="14">
    <source>
        <dbReference type="PROSITE" id="PS51193"/>
    </source>
</evidence>
<evidence type="ECO:0000256" key="2">
    <source>
        <dbReference type="ARBA" id="ARBA00022723"/>
    </source>
</evidence>
<keyword evidence="9" id="KW-0411">Iron-sulfur</keyword>
<evidence type="ECO:0000256" key="10">
    <source>
        <dbReference type="ARBA" id="ARBA00023125"/>
    </source>
</evidence>
<dbReference type="PROSITE" id="PS51192">
    <property type="entry name" value="HELICASE_ATP_BIND_1"/>
    <property type="match status" value="1"/>
</dbReference>
<dbReference type="Gene3D" id="3.40.50.300">
    <property type="entry name" value="P-loop containing nucleotide triphosphate hydrolases"/>
    <property type="match status" value="2"/>
</dbReference>
<keyword evidence="16" id="KW-1185">Reference proteome</keyword>
<evidence type="ECO:0000313" key="15">
    <source>
        <dbReference type="EMBL" id="ABO08542.1"/>
    </source>
</evidence>
<keyword evidence="2" id="KW-0479">Metal-binding</keyword>
<gene>
    <name evidence="15" type="ordered locus">Pcal_1117</name>
</gene>
<dbReference type="KEGG" id="pcl:Pcal_1117"/>
<dbReference type="InterPro" id="IPR006554">
    <property type="entry name" value="Helicase-like_DEXD_c2"/>
</dbReference>
<dbReference type="InterPro" id="IPR045028">
    <property type="entry name" value="DinG/Rad3-like"/>
</dbReference>
<keyword evidence="3" id="KW-0547">Nucleotide-binding</keyword>
<dbReference type="GO" id="GO:0003677">
    <property type="term" value="F:DNA binding"/>
    <property type="evidence" value="ECO:0007669"/>
    <property type="project" value="UniProtKB-KW"/>
</dbReference>
<dbReference type="InterPro" id="IPR014001">
    <property type="entry name" value="Helicase_ATP-bd"/>
</dbReference>
<dbReference type="GO" id="GO:0051539">
    <property type="term" value="F:4 iron, 4 sulfur cluster binding"/>
    <property type="evidence" value="ECO:0007669"/>
    <property type="project" value="UniProtKB-KW"/>
</dbReference>
<keyword evidence="5" id="KW-0378">Hydrolase</keyword>
<dbReference type="PROSITE" id="PS51193">
    <property type="entry name" value="HELICASE_ATP_BIND_2"/>
    <property type="match status" value="1"/>
</dbReference>
<accession>A3MV75</accession>
<evidence type="ECO:0000256" key="9">
    <source>
        <dbReference type="ARBA" id="ARBA00023014"/>
    </source>
</evidence>
<keyword evidence="7" id="KW-0067">ATP-binding</keyword>
<name>A3MV75_PYRCJ</name>
<evidence type="ECO:0000256" key="3">
    <source>
        <dbReference type="ARBA" id="ARBA00022741"/>
    </source>
</evidence>
<dbReference type="GO" id="GO:0003678">
    <property type="term" value="F:DNA helicase activity"/>
    <property type="evidence" value="ECO:0007669"/>
    <property type="project" value="InterPro"/>
</dbReference>
<dbReference type="PANTHER" id="PTHR11472">
    <property type="entry name" value="DNA REPAIR DEAD HELICASE RAD3/XP-D SUBFAMILY MEMBER"/>
    <property type="match status" value="1"/>
</dbReference>
<keyword evidence="10" id="KW-0238">DNA-binding</keyword>
<reference evidence="15" key="1">
    <citation type="submission" date="2007-02" db="EMBL/GenBank/DDBJ databases">
        <title>Complete sequence of Pyrobaculum calidifontis JCM 11548.</title>
        <authorList>
            <consortium name="US DOE Joint Genome Institute"/>
            <person name="Copeland A."/>
            <person name="Lucas S."/>
            <person name="Lapidus A."/>
            <person name="Barry K."/>
            <person name="Glavina del Rio T."/>
            <person name="Dalin E."/>
            <person name="Tice H."/>
            <person name="Pitluck S."/>
            <person name="Chain P."/>
            <person name="Malfatti S."/>
            <person name="Shin M."/>
            <person name="Vergez L."/>
            <person name="Schmutz J."/>
            <person name="Larimer F."/>
            <person name="Land M."/>
            <person name="Hauser L."/>
            <person name="Kyrpides N."/>
            <person name="Mikhailova N."/>
            <person name="Cozen A.E."/>
            <person name="Fitz-Gibbon S.T."/>
            <person name="House C.H."/>
            <person name="Saltikov C."/>
            <person name="Lowe T.M."/>
            <person name="Richardson P."/>
        </authorList>
    </citation>
    <scope>NUCLEOTIDE SEQUENCE [LARGE SCALE GENOMIC DNA]</scope>
    <source>
        <strain evidence="15">JCM 11548</strain>
    </source>
</reference>
<dbReference type="GO" id="GO:0006281">
    <property type="term" value="P:DNA repair"/>
    <property type="evidence" value="ECO:0007669"/>
    <property type="project" value="UniProtKB-KW"/>
</dbReference>
<dbReference type="Proteomes" id="UP000001431">
    <property type="component" value="Chromosome"/>
</dbReference>
<sequence length="582" mass="65998">MDIFPYQEPRPFQREIYLTVYEALRRGRPALINAPTGLGKTAAVLSAAVKYALETGVKIHYAVRTRNELVAPLRELARLRERGVEVDYVVIKSRQDMCCYAQMKKMEYLAFLAECNLLKAMGKCEYYPPKEVDVSLRDVNTYVKYLCALRTCPYEYAKERLDKATVAVSTYYYVFGWERNLKGKVVIVDEAHALFDSVTSIYTLTATEQDLRAAYRECRKYGLVEEAGAIYRLLTLVRKTSGEVPDLLGELEAVNLDAAVREIVKRKAEEGKSPYTPLLLVRELRNALKSRLGYIAEVRTVDSSKALVLTPIDPVSIVKKAVEEAVNTIYISGTLPIKLFSEMLGLRDYYSLDISFRQYIPRENYISVIDIGVTTRYQERGEEMYLKLAERIAAVVNLSPGGVLAVFPSYEVMKAVRKYLRFSIPHWYEGGDGVSWGSLPEKFFIGAVARGRYTEGVEYTAGGKNYLTTVVVVGVPYPEPSPYLDRRVEALRPRMGELAWSAVYLYQALVSVRQAVGRLFRGPNDRGALIFLDRRYAEPEVWNNLRDLLEGSLIVNNVEEAADALEAFFTSSREAARGQWRL</sequence>
<dbReference type="AlphaFoldDB" id="A3MV75"/>
<dbReference type="GO" id="GO:0046872">
    <property type="term" value="F:metal ion binding"/>
    <property type="evidence" value="ECO:0007669"/>
    <property type="project" value="UniProtKB-KW"/>
</dbReference>
<evidence type="ECO:0000256" key="6">
    <source>
        <dbReference type="ARBA" id="ARBA00022806"/>
    </source>
</evidence>
<proteinExistence type="predicted"/>
<evidence type="ECO:0000256" key="5">
    <source>
        <dbReference type="ARBA" id="ARBA00022801"/>
    </source>
</evidence>
<evidence type="ECO:0000256" key="12">
    <source>
        <dbReference type="ARBA" id="ARBA00023235"/>
    </source>
</evidence>
<evidence type="ECO:0000256" key="1">
    <source>
        <dbReference type="ARBA" id="ARBA00022485"/>
    </source>
</evidence>
<dbReference type="Pfam" id="PF06733">
    <property type="entry name" value="DEAD_2"/>
    <property type="match status" value="1"/>
</dbReference>
<dbReference type="eggNOG" id="arCOG00770">
    <property type="taxonomic scope" value="Archaea"/>
</dbReference>
<evidence type="ECO:0000256" key="7">
    <source>
        <dbReference type="ARBA" id="ARBA00022840"/>
    </source>
</evidence>
<dbReference type="InterPro" id="IPR027417">
    <property type="entry name" value="P-loop_NTPase"/>
</dbReference>
<dbReference type="SUPFAM" id="SSF52540">
    <property type="entry name" value="P-loop containing nucleoside triphosphate hydrolases"/>
    <property type="match status" value="1"/>
</dbReference>
<dbReference type="InterPro" id="IPR014013">
    <property type="entry name" value="Helic_SF1/SF2_ATP-bd_DinG/Rad3"/>
</dbReference>
<dbReference type="InterPro" id="IPR010614">
    <property type="entry name" value="RAD3-like_helicase_DEAD"/>
</dbReference>
<dbReference type="SMART" id="SM00491">
    <property type="entry name" value="HELICc2"/>
    <property type="match status" value="1"/>
</dbReference>
<dbReference type="STRING" id="410359.Pcal_1117"/>
<dbReference type="HOGENOM" id="CLU_006515_9_0_2"/>
<protein>
    <submittedName>
        <fullName evidence="15">DEAD_2 domain protein</fullName>
    </submittedName>
</protein>
<keyword evidence="8" id="KW-0408">Iron</keyword>
<keyword evidence="1" id="KW-0004">4Fe-4S</keyword>
<dbReference type="Gene3D" id="1.10.275.30">
    <property type="match status" value="1"/>
</dbReference>
<evidence type="ECO:0000313" key="16">
    <source>
        <dbReference type="Proteomes" id="UP000001431"/>
    </source>
</evidence>
<organism evidence="15 16">
    <name type="scientific">Pyrobaculum calidifontis (strain DSM 21063 / JCM 11548 / VA1)</name>
    <dbReference type="NCBI Taxonomy" id="410359"/>
    <lineage>
        <taxon>Archaea</taxon>
        <taxon>Thermoproteota</taxon>
        <taxon>Thermoprotei</taxon>
        <taxon>Thermoproteales</taxon>
        <taxon>Thermoproteaceae</taxon>
        <taxon>Pyrobaculum</taxon>
    </lineage>
</organism>
<dbReference type="GeneID" id="4910287"/>
<dbReference type="EMBL" id="CP000561">
    <property type="protein sequence ID" value="ABO08542.1"/>
    <property type="molecule type" value="Genomic_DNA"/>
</dbReference>
<dbReference type="PANTHER" id="PTHR11472:SF34">
    <property type="entry name" value="REGULATOR OF TELOMERE ELONGATION HELICASE 1"/>
    <property type="match status" value="1"/>
</dbReference>
<evidence type="ECO:0000256" key="11">
    <source>
        <dbReference type="ARBA" id="ARBA00023204"/>
    </source>
</evidence>
<keyword evidence="12" id="KW-0413">Isomerase</keyword>
<dbReference type="GO" id="GO:0005524">
    <property type="term" value="F:ATP binding"/>
    <property type="evidence" value="ECO:0007669"/>
    <property type="project" value="UniProtKB-KW"/>
</dbReference>
<keyword evidence="6" id="KW-0347">Helicase</keyword>
<dbReference type="RefSeq" id="WP_011849800.1">
    <property type="nucleotide sequence ID" value="NC_009073.1"/>
</dbReference>
<keyword evidence="4" id="KW-0227">DNA damage</keyword>
<evidence type="ECO:0000256" key="4">
    <source>
        <dbReference type="ARBA" id="ARBA00022763"/>
    </source>
</evidence>
<feature type="domain" description="Helicase ATP-binding" evidence="14">
    <location>
        <begin position="1"/>
        <end position="254"/>
    </location>
</feature>
<dbReference type="InterPro" id="IPR006555">
    <property type="entry name" value="ATP-dep_Helicase_C"/>
</dbReference>
<feature type="domain" description="Helicase ATP-binding" evidence="13">
    <location>
        <begin position="21"/>
        <end position="226"/>
    </location>
</feature>